<evidence type="ECO:0000313" key="5">
    <source>
        <dbReference type="Proteomes" id="UP001216907"/>
    </source>
</evidence>
<keyword evidence="2" id="KW-1133">Transmembrane helix</keyword>
<proteinExistence type="predicted"/>
<dbReference type="PANTHER" id="PTHR31061">
    <property type="entry name" value="LD22376P"/>
    <property type="match status" value="1"/>
</dbReference>
<feature type="transmembrane region" description="Helical" evidence="2">
    <location>
        <begin position="333"/>
        <end position="355"/>
    </location>
</feature>
<feature type="transmembrane region" description="Helical" evidence="2">
    <location>
        <begin position="245"/>
        <end position="266"/>
    </location>
</feature>
<feature type="transmembrane region" description="Helical" evidence="2">
    <location>
        <begin position="305"/>
        <end position="326"/>
    </location>
</feature>
<protein>
    <submittedName>
        <fullName evidence="4">DUF5009 domain-containing protein</fullName>
    </submittedName>
</protein>
<feature type="transmembrane region" description="Helical" evidence="2">
    <location>
        <begin position="135"/>
        <end position="153"/>
    </location>
</feature>
<dbReference type="PANTHER" id="PTHR31061:SF24">
    <property type="entry name" value="LD22376P"/>
    <property type="match status" value="1"/>
</dbReference>
<dbReference type="Proteomes" id="UP001216907">
    <property type="component" value="Unassembled WGS sequence"/>
</dbReference>
<evidence type="ECO:0000256" key="2">
    <source>
        <dbReference type="SAM" id="Phobius"/>
    </source>
</evidence>
<gene>
    <name evidence="4" type="ORF">PZE19_14225</name>
</gene>
<feature type="domain" description="DUF5009" evidence="3">
    <location>
        <begin position="45"/>
        <end position="140"/>
    </location>
</feature>
<name>A0ABT6FBL5_9BACT</name>
<evidence type="ECO:0000313" key="4">
    <source>
        <dbReference type="EMBL" id="MDG3004940.1"/>
    </source>
</evidence>
<reference evidence="4 5" key="1">
    <citation type="submission" date="2023-03" db="EMBL/GenBank/DDBJ databases">
        <title>Paludisphaera mucosa sp. nov. a novel planctomycete from northern fen.</title>
        <authorList>
            <person name="Ivanova A."/>
        </authorList>
    </citation>
    <scope>NUCLEOTIDE SEQUENCE [LARGE SCALE GENOMIC DNA]</scope>
    <source>
        <strain evidence="4 5">Pla2</strain>
    </source>
</reference>
<comment type="caution">
    <text evidence="4">The sequence shown here is derived from an EMBL/GenBank/DDBJ whole genome shotgun (WGS) entry which is preliminary data.</text>
</comment>
<dbReference type="Pfam" id="PF16401">
    <property type="entry name" value="DUF5009"/>
    <property type="match status" value="1"/>
</dbReference>
<keyword evidence="5" id="KW-1185">Reference proteome</keyword>
<evidence type="ECO:0000259" key="3">
    <source>
        <dbReference type="Pfam" id="PF16401"/>
    </source>
</evidence>
<accession>A0ABT6FBL5</accession>
<evidence type="ECO:0000256" key="1">
    <source>
        <dbReference type="SAM" id="MobiDB-lite"/>
    </source>
</evidence>
<feature type="region of interest" description="Disordered" evidence="1">
    <location>
        <begin position="1"/>
        <end position="20"/>
    </location>
</feature>
<feature type="transmembrane region" description="Helical" evidence="2">
    <location>
        <begin position="273"/>
        <end position="293"/>
    </location>
</feature>
<feature type="transmembrane region" description="Helical" evidence="2">
    <location>
        <begin position="185"/>
        <end position="204"/>
    </location>
</feature>
<dbReference type="EMBL" id="JARRAG010000002">
    <property type="protein sequence ID" value="MDG3004940.1"/>
    <property type="molecule type" value="Genomic_DNA"/>
</dbReference>
<feature type="transmembrane region" description="Helical" evidence="2">
    <location>
        <begin position="94"/>
        <end position="114"/>
    </location>
</feature>
<organism evidence="4 5">
    <name type="scientific">Paludisphaera mucosa</name>
    <dbReference type="NCBI Taxonomy" id="3030827"/>
    <lineage>
        <taxon>Bacteria</taxon>
        <taxon>Pseudomonadati</taxon>
        <taxon>Planctomycetota</taxon>
        <taxon>Planctomycetia</taxon>
        <taxon>Isosphaerales</taxon>
        <taxon>Isosphaeraceae</taxon>
        <taxon>Paludisphaera</taxon>
    </lineage>
</organism>
<sequence length="405" mass="44610">MSSIATEPPIGDDLNEQPEDRGIVVDDPLLAEAAVEAPPKPERLVSIDALRGFDMFWIIGGDALARSLCAWWGTPQSAVLGEQFEHVEWEGFRFYDLIFPMFLFVVGAVIPFSLKKYQTGEHPRAQALWRTARRVALLLALAYIYNGVLKFDFKNLRYVGVLQRIAVCYGIAAVIYLFTKARTQAIVVAAILLGYWALLALVPAPETGIRGDYSKATNLSGYVDRHVLPGRIFKGYYGTGDNEGLLSTIPAVATALLGVLAGEWLLSTRRPGIKAVGLVGAGVLSVAAGYGWGQSFPIIKNLWTSSFVLVAGGFSLILLGLFYTVIDVWKLRGWAFFFVVIGMNAITIYMAQSIIPFPTIRDYFLSGTLAMLSRPVALILGALGVLAIKWLFLYHLYRTKTFLRV</sequence>
<dbReference type="InterPro" id="IPR032176">
    <property type="entry name" value="DUF5009"/>
</dbReference>
<feature type="transmembrane region" description="Helical" evidence="2">
    <location>
        <begin position="159"/>
        <end position="178"/>
    </location>
</feature>
<feature type="transmembrane region" description="Helical" evidence="2">
    <location>
        <begin position="375"/>
        <end position="397"/>
    </location>
</feature>
<dbReference type="RefSeq" id="WP_277861291.1">
    <property type="nucleotide sequence ID" value="NZ_JARRAG010000002.1"/>
</dbReference>
<keyword evidence="2" id="KW-0472">Membrane</keyword>
<keyword evidence="2" id="KW-0812">Transmembrane</keyword>